<name>A0A6J5QUH2_9CAUD</name>
<sequence>MSEIDDVANLIGEIEAEQSAHDPVDQEAVSNEESESGSSTEGTEEDTNTEKQKDEVVGEATAEAPQGTQTEATETTESEPSKTETQVTDAEVDNWKVTLPPPPSAYTGPQPEIDPTTGQVTNMDPMEYATYMRESTKSELRAELYTQMVETQSLAVAEQILPELKTNPSIRKMVENARVASIINGQQIDNVEAAKQVRDALGLAPAKLQAAKAEGAQSAKSSIEIQKNASLETSSSQKDSGTADEVTALQKRVQRGDDEAFAELLGIWDKAGKL</sequence>
<proteinExistence type="predicted"/>
<dbReference type="EMBL" id="LR797394">
    <property type="protein sequence ID" value="CAB4212320.1"/>
    <property type="molecule type" value="Genomic_DNA"/>
</dbReference>
<gene>
    <name evidence="2" type="ORF">UFOVP1085_44</name>
    <name evidence="3" type="ORF">UFOVP1439_7</name>
</gene>
<protein>
    <submittedName>
        <fullName evidence="2">Uncharacterized protein</fullName>
    </submittedName>
</protein>
<evidence type="ECO:0000313" key="3">
    <source>
        <dbReference type="EMBL" id="CAB4212320.1"/>
    </source>
</evidence>
<evidence type="ECO:0000313" key="2">
    <source>
        <dbReference type="EMBL" id="CAB4183214.1"/>
    </source>
</evidence>
<organism evidence="2">
    <name type="scientific">uncultured Caudovirales phage</name>
    <dbReference type="NCBI Taxonomy" id="2100421"/>
    <lineage>
        <taxon>Viruses</taxon>
        <taxon>Duplodnaviria</taxon>
        <taxon>Heunggongvirae</taxon>
        <taxon>Uroviricota</taxon>
        <taxon>Caudoviricetes</taxon>
        <taxon>Peduoviridae</taxon>
        <taxon>Maltschvirus</taxon>
        <taxon>Maltschvirus maltsch</taxon>
    </lineage>
</organism>
<accession>A0A6J5QUH2</accession>
<feature type="region of interest" description="Disordered" evidence="1">
    <location>
        <begin position="215"/>
        <end position="247"/>
    </location>
</feature>
<feature type="compositionally biased region" description="Low complexity" evidence="1">
    <location>
        <begin position="59"/>
        <end position="75"/>
    </location>
</feature>
<evidence type="ECO:0000256" key="1">
    <source>
        <dbReference type="SAM" id="MobiDB-lite"/>
    </source>
</evidence>
<feature type="region of interest" description="Disordered" evidence="1">
    <location>
        <begin position="1"/>
        <end position="121"/>
    </location>
</feature>
<feature type="compositionally biased region" description="Polar residues" evidence="1">
    <location>
        <begin position="218"/>
        <end position="240"/>
    </location>
</feature>
<dbReference type="EMBL" id="LR797026">
    <property type="protein sequence ID" value="CAB4183214.1"/>
    <property type="molecule type" value="Genomic_DNA"/>
</dbReference>
<reference evidence="2" key="1">
    <citation type="submission" date="2020-05" db="EMBL/GenBank/DDBJ databases">
        <authorList>
            <person name="Chiriac C."/>
            <person name="Salcher M."/>
            <person name="Ghai R."/>
            <person name="Kavagutti S V."/>
        </authorList>
    </citation>
    <scope>NUCLEOTIDE SEQUENCE</scope>
</reference>